<dbReference type="Proteomes" id="UP000636709">
    <property type="component" value="Unassembled WGS sequence"/>
</dbReference>
<proteinExistence type="predicted"/>
<reference evidence="1" key="1">
    <citation type="submission" date="2020-07" db="EMBL/GenBank/DDBJ databases">
        <title>Genome sequence and genetic diversity analysis of an under-domesticated orphan crop, white fonio (Digitaria exilis).</title>
        <authorList>
            <person name="Bennetzen J.L."/>
            <person name="Chen S."/>
            <person name="Ma X."/>
            <person name="Wang X."/>
            <person name="Yssel A.E.J."/>
            <person name="Chaluvadi S.R."/>
            <person name="Johnson M."/>
            <person name="Gangashetty P."/>
            <person name="Hamidou F."/>
            <person name="Sanogo M.D."/>
            <person name="Zwaenepoel A."/>
            <person name="Wallace J."/>
            <person name="Van De Peer Y."/>
            <person name="Van Deynze A."/>
        </authorList>
    </citation>
    <scope>NUCLEOTIDE SEQUENCE</scope>
    <source>
        <tissue evidence="1">Leaves</tissue>
    </source>
</reference>
<organism evidence="1 2">
    <name type="scientific">Digitaria exilis</name>
    <dbReference type="NCBI Taxonomy" id="1010633"/>
    <lineage>
        <taxon>Eukaryota</taxon>
        <taxon>Viridiplantae</taxon>
        <taxon>Streptophyta</taxon>
        <taxon>Embryophyta</taxon>
        <taxon>Tracheophyta</taxon>
        <taxon>Spermatophyta</taxon>
        <taxon>Magnoliopsida</taxon>
        <taxon>Liliopsida</taxon>
        <taxon>Poales</taxon>
        <taxon>Poaceae</taxon>
        <taxon>PACMAD clade</taxon>
        <taxon>Panicoideae</taxon>
        <taxon>Panicodae</taxon>
        <taxon>Paniceae</taxon>
        <taxon>Anthephorinae</taxon>
        <taxon>Digitaria</taxon>
    </lineage>
</organism>
<name>A0A835FCB6_9POAL</name>
<dbReference type="AlphaFoldDB" id="A0A835FCB6"/>
<evidence type="ECO:0000313" key="2">
    <source>
        <dbReference type="Proteomes" id="UP000636709"/>
    </source>
</evidence>
<evidence type="ECO:0000313" key="1">
    <source>
        <dbReference type="EMBL" id="KAF8737965.1"/>
    </source>
</evidence>
<accession>A0A835FCB6</accession>
<dbReference type="EMBL" id="JACEFO010001372">
    <property type="protein sequence ID" value="KAF8737965.1"/>
    <property type="molecule type" value="Genomic_DNA"/>
</dbReference>
<gene>
    <name evidence="1" type="ORF">HU200_013999</name>
</gene>
<sequence length="163" mass="18064">MTTTTTVHDLPDDILKPIFLRLDSCASAVHAVSRFGSLHARRLAGHYHTVDPFFDTSPPVGGQPVFVPSPSMSTVVDPRRFALFRNPASATTRHQRLHADAARTRQAEEWSRRRMSSRTWSGTVCTVHDDEATPAAGLGATGGLSLCRCRRLRLRLLSMEVDR</sequence>
<protein>
    <recommendedName>
        <fullName evidence="3">F-box domain-containing protein</fullName>
    </recommendedName>
</protein>
<evidence type="ECO:0008006" key="3">
    <source>
        <dbReference type="Google" id="ProtNLM"/>
    </source>
</evidence>
<comment type="caution">
    <text evidence="1">The sequence shown here is derived from an EMBL/GenBank/DDBJ whole genome shotgun (WGS) entry which is preliminary data.</text>
</comment>
<keyword evidence="2" id="KW-1185">Reference proteome</keyword>